<evidence type="ECO:0000256" key="1">
    <source>
        <dbReference type="ARBA" id="ARBA00022516"/>
    </source>
</evidence>
<keyword evidence="4 8" id="KW-0276">Fatty acid metabolism</keyword>
<dbReference type="RefSeq" id="WP_284299431.1">
    <property type="nucleotide sequence ID" value="NZ_BSVA01000001.1"/>
</dbReference>
<accession>A0ABQ6JVS4</accession>
<evidence type="ECO:0000256" key="3">
    <source>
        <dbReference type="ARBA" id="ARBA00022723"/>
    </source>
</evidence>
<keyword evidence="7 8" id="KW-0275">Fatty acid biosynthesis</keyword>
<evidence type="ECO:0000256" key="8">
    <source>
        <dbReference type="HAMAP-Rule" id="MF_00101"/>
    </source>
</evidence>
<organism evidence="10 11">
    <name type="scientific">Homoserinibacter gongjuensis</name>
    <dbReference type="NCBI Taxonomy" id="1162968"/>
    <lineage>
        <taxon>Bacteria</taxon>
        <taxon>Bacillati</taxon>
        <taxon>Actinomycetota</taxon>
        <taxon>Actinomycetes</taxon>
        <taxon>Micrococcales</taxon>
        <taxon>Microbacteriaceae</taxon>
        <taxon>Homoserinibacter</taxon>
    </lineage>
</organism>
<keyword evidence="11" id="KW-1185">Reference proteome</keyword>
<dbReference type="NCBIfam" id="NF000832">
    <property type="entry name" value="PRK00070.3-2"/>
    <property type="match status" value="1"/>
</dbReference>
<keyword evidence="3 8" id="KW-0479">Metal-binding</keyword>
<feature type="binding site" evidence="8">
    <location>
        <position position="8"/>
    </location>
    <ligand>
        <name>Mg(2+)</name>
        <dbReference type="ChEBI" id="CHEBI:18420"/>
    </ligand>
</feature>
<sequence>MIVGLGVDVVDLARFERAVSRTPRLRDRLFAESERSLSLRSLAARFAAKEALVKALGDAEDVHWVDMVIASDHTGNPSFVVSGPLGGLLERRGIAALHVSMSHDAGVAVATVVAEARG</sequence>
<evidence type="ECO:0000256" key="5">
    <source>
        <dbReference type="ARBA" id="ARBA00022842"/>
    </source>
</evidence>
<dbReference type="InterPro" id="IPR037143">
    <property type="entry name" value="4-PPantetheinyl_Trfase_dom_sf"/>
</dbReference>
<comment type="caution">
    <text evidence="10">The sequence shown here is derived from an EMBL/GenBank/DDBJ whole genome shotgun (WGS) entry which is preliminary data.</text>
</comment>
<evidence type="ECO:0000256" key="4">
    <source>
        <dbReference type="ARBA" id="ARBA00022832"/>
    </source>
</evidence>
<comment type="function">
    <text evidence="8">Transfers the 4'-phosphopantetheine moiety from coenzyme A to a Ser of acyl-carrier-protein.</text>
</comment>
<dbReference type="SUPFAM" id="SSF56214">
    <property type="entry name" value="4'-phosphopantetheinyl transferase"/>
    <property type="match status" value="1"/>
</dbReference>
<reference evidence="11" key="1">
    <citation type="journal article" date="2019" name="Int. J. Syst. Evol. Microbiol.">
        <title>The Global Catalogue of Microorganisms (GCM) 10K type strain sequencing project: providing services to taxonomists for standard genome sequencing and annotation.</title>
        <authorList>
            <consortium name="The Broad Institute Genomics Platform"/>
            <consortium name="The Broad Institute Genome Sequencing Center for Infectious Disease"/>
            <person name="Wu L."/>
            <person name="Ma J."/>
        </authorList>
    </citation>
    <scope>NUCLEOTIDE SEQUENCE [LARGE SCALE GENOMIC DNA]</scope>
    <source>
        <strain evidence="11">NBRC 108755</strain>
    </source>
</reference>
<name>A0ABQ6JVS4_9MICO</name>
<dbReference type="InterPro" id="IPR004568">
    <property type="entry name" value="Ppantetheine-prot_Trfase_dom"/>
</dbReference>
<gene>
    <name evidence="8 10" type="primary">acpS</name>
    <name evidence="10" type="ORF">GCM10025869_17330</name>
</gene>
<evidence type="ECO:0000259" key="9">
    <source>
        <dbReference type="Pfam" id="PF01648"/>
    </source>
</evidence>
<comment type="subcellular location">
    <subcellularLocation>
        <location evidence="8">Cytoplasm</location>
    </subcellularLocation>
</comment>
<comment type="similarity">
    <text evidence="8">Belongs to the P-Pant transferase superfamily. AcpS family.</text>
</comment>
<comment type="cofactor">
    <cofactor evidence="8">
        <name>Mg(2+)</name>
        <dbReference type="ChEBI" id="CHEBI:18420"/>
    </cofactor>
</comment>
<evidence type="ECO:0000256" key="6">
    <source>
        <dbReference type="ARBA" id="ARBA00023098"/>
    </source>
</evidence>
<keyword evidence="5 8" id="KW-0460">Magnesium</keyword>
<evidence type="ECO:0000313" key="11">
    <source>
        <dbReference type="Proteomes" id="UP001157069"/>
    </source>
</evidence>
<dbReference type="InterPro" id="IPR002582">
    <property type="entry name" value="ACPS"/>
</dbReference>
<keyword evidence="2 8" id="KW-0808">Transferase</keyword>
<dbReference type="Gene3D" id="3.90.470.20">
    <property type="entry name" value="4'-phosphopantetheinyl transferase domain"/>
    <property type="match status" value="1"/>
</dbReference>
<dbReference type="NCBIfam" id="TIGR00556">
    <property type="entry name" value="pantethn_trn"/>
    <property type="match status" value="1"/>
</dbReference>
<keyword evidence="1 8" id="KW-0444">Lipid biosynthesis</keyword>
<evidence type="ECO:0000313" key="10">
    <source>
        <dbReference type="EMBL" id="GMA91204.1"/>
    </source>
</evidence>
<dbReference type="InterPro" id="IPR008278">
    <property type="entry name" value="4-PPantetheinyl_Trfase_dom"/>
</dbReference>
<protein>
    <recommendedName>
        <fullName evidence="8">Holo-[acyl-carrier-protein] synthase</fullName>
        <shortName evidence="8">Holo-ACP synthase</shortName>
        <ecNumber evidence="8">2.7.8.7</ecNumber>
    </recommendedName>
    <alternativeName>
        <fullName evidence="8">4'-phosphopantetheinyl transferase AcpS</fullName>
    </alternativeName>
</protein>
<dbReference type="NCBIfam" id="TIGR00516">
    <property type="entry name" value="acpS"/>
    <property type="match status" value="1"/>
</dbReference>
<dbReference type="Proteomes" id="UP001157069">
    <property type="component" value="Unassembled WGS sequence"/>
</dbReference>
<dbReference type="EMBL" id="BSVA01000001">
    <property type="protein sequence ID" value="GMA91204.1"/>
    <property type="molecule type" value="Genomic_DNA"/>
</dbReference>
<keyword evidence="8" id="KW-0963">Cytoplasm</keyword>
<dbReference type="Pfam" id="PF01648">
    <property type="entry name" value="ACPS"/>
    <property type="match status" value="1"/>
</dbReference>
<comment type="catalytic activity">
    <reaction evidence="8">
        <text>apo-[ACP] + CoA = holo-[ACP] + adenosine 3',5'-bisphosphate + H(+)</text>
        <dbReference type="Rhea" id="RHEA:12068"/>
        <dbReference type="Rhea" id="RHEA-COMP:9685"/>
        <dbReference type="Rhea" id="RHEA-COMP:9690"/>
        <dbReference type="ChEBI" id="CHEBI:15378"/>
        <dbReference type="ChEBI" id="CHEBI:29999"/>
        <dbReference type="ChEBI" id="CHEBI:57287"/>
        <dbReference type="ChEBI" id="CHEBI:58343"/>
        <dbReference type="ChEBI" id="CHEBI:64479"/>
        <dbReference type="EC" id="2.7.8.7"/>
    </reaction>
</comment>
<dbReference type="EC" id="2.7.8.7" evidence="8"/>
<keyword evidence="6 8" id="KW-0443">Lipid metabolism</keyword>
<feature type="domain" description="4'-phosphopantetheinyl transferase" evidence="9">
    <location>
        <begin position="4"/>
        <end position="88"/>
    </location>
</feature>
<feature type="binding site" evidence="8">
    <location>
        <position position="50"/>
    </location>
    <ligand>
        <name>Mg(2+)</name>
        <dbReference type="ChEBI" id="CHEBI:18420"/>
    </ligand>
</feature>
<proteinExistence type="inferred from homology"/>
<evidence type="ECO:0000256" key="7">
    <source>
        <dbReference type="ARBA" id="ARBA00023160"/>
    </source>
</evidence>
<dbReference type="HAMAP" id="MF_00101">
    <property type="entry name" value="AcpS"/>
    <property type="match status" value="1"/>
</dbReference>
<evidence type="ECO:0000256" key="2">
    <source>
        <dbReference type="ARBA" id="ARBA00022679"/>
    </source>
</evidence>